<name>A0A7T0FZ97_9BACT</name>
<dbReference type="Proteomes" id="UP000594688">
    <property type="component" value="Chromosome"/>
</dbReference>
<feature type="domain" description="Amine oxidase" evidence="3">
    <location>
        <begin position="12"/>
        <end position="261"/>
    </location>
</feature>
<dbReference type="InterPro" id="IPR036188">
    <property type="entry name" value="FAD/NAD-bd_sf"/>
</dbReference>
<evidence type="ECO:0000313" key="5">
    <source>
        <dbReference type="Proteomes" id="UP000594688"/>
    </source>
</evidence>
<dbReference type="EMBL" id="CP048685">
    <property type="protein sequence ID" value="QPJ61340.1"/>
    <property type="molecule type" value="Genomic_DNA"/>
</dbReference>
<evidence type="ECO:0000256" key="1">
    <source>
        <dbReference type="ARBA" id="ARBA00006046"/>
    </source>
</evidence>
<dbReference type="AlphaFoldDB" id="A0A7T0FZ97"/>
<accession>A0A7T0FZ97</accession>
<dbReference type="KEGG" id="nli:G3M70_05325"/>
<dbReference type="Pfam" id="PF01593">
    <property type="entry name" value="Amino_oxidase"/>
    <property type="match status" value="1"/>
</dbReference>
<evidence type="ECO:0000313" key="4">
    <source>
        <dbReference type="EMBL" id="QPJ61340.1"/>
    </source>
</evidence>
<evidence type="ECO:0000259" key="3">
    <source>
        <dbReference type="Pfam" id="PF01593"/>
    </source>
</evidence>
<dbReference type="GO" id="GO:0016491">
    <property type="term" value="F:oxidoreductase activity"/>
    <property type="evidence" value="ECO:0007669"/>
    <property type="project" value="UniProtKB-KW"/>
</dbReference>
<proteinExistence type="inferred from homology"/>
<dbReference type="PANTHER" id="PTHR43734">
    <property type="entry name" value="PHYTOENE DESATURASE"/>
    <property type="match status" value="1"/>
</dbReference>
<evidence type="ECO:0000256" key="2">
    <source>
        <dbReference type="ARBA" id="ARBA00023002"/>
    </source>
</evidence>
<organism evidence="4 5">
    <name type="scientific">Candidatus Nitronauta litoralis</name>
    <dbReference type="NCBI Taxonomy" id="2705533"/>
    <lineage>
        <taxon>Bacteria</taxon>
        <taxon>Pseudomonadati</taxon>
        <taxon>Nitrospinota/Tectimicrobiota group</taxon>
        <taxon>Nitrospinota</taxon>
        <taxon>Nitrospinia</taxon>
        <taxon>Nitrospinales</taxon>
        <taxon>Nitrospinaceae</taxon>
        <taxon>Candidatus Nitronauta</taxon>
    </lineage>
</organism>
<dbReference type="SUPFAM" id="SSF51905">
    <property type="entry name" value="FAD/NAD(P)-binding domain"/>
    <property type="match status" value="1"/>
</dbReference>
<dbReference type="PANTHER" id="PTHR43734:SF7">
    <property type="entry name" value="4,4'-DIAPONEUROSPORENE OXYGENASE"/>
    <property type="match status" value="1"/>
</dbReference>
<gene>
    <name evidence="4" type="ORF">G3M70_05325</name>
</gene>
<reference evidence="4 5" key="1">
    <citation type="submission" date="2020-02" db="EMBL/GenBank/DDBJ databases">
        <title>Genomic and physiological characterization of two novel Nitrospinaceae genera.</title>
        <authorList>
            <person name="Mueller A.J."/>
            <person name="Jung M.-Y."/>
            <person name="Strachan C.R."/>
            <person name="Herbold C.W."/>
            <person name="Kirkegaard R.H."/>
            <person name="Daims H."/>
        </authorList>
    </citation>
    <scope>NUCLEOTIDE SEQUENCE [LARGE SCALE GENOMIC DNA]</scope>
    <source>
        <strain evidence="4">EB</strain>
    </source>
</reference>
<comment type="similarity">
    <text evidence="1">Belongs to the carotenoid/retinoid oxidoreductase family.</text>
</comment>
<dbReference type="InterPro" id="IPR002937">
    <property type="entry name" value="Amino_oxidase"/>
</dbReference>
<dbReference type="Gene3D" id="3.50.50.60">
    <property type="entry name" value="FAD/NAD(P)-binding domain"/>
    <property type="match status" value="2"/>
</dbReference>
<protein>
    <submittedName>
        <fullName evidence="4">NAD(P)/FAD-dependent oxidoreductase</fullName>
    </submittedName>
</protein>
<keyword evidence="2" id="KW-0560">Oxidoreductase</keyword>
<sequence>MKYDAIIIGAGLSGLAAGIRLAMFDKKTVILEKHVEIGGLNSFYARKGRVFDVGLHAMTNFSPKGVRTSPLGKLLKQLRIKHDDFRLCEQGTSEIRFPERSLSFTNDFQVLEEEVAREFPSQIDGFRKLVTLIRDFDELNLDDNKKVYSRDVIESCITDPVLIDMIFCPLMYYGNASEGDMDFYQFVIMFKSVFMEGFAKPIGGMPYILNLLREKFETLGGELRMGAPVAALHSDDGELQSVELDNGETLEADSVISSAGYVETLNLCQPKETSADDHPVGRMSFTESIFVLDREPKDLGFDKSIVFFCTSDRFHYRVPDELADVTSGVLCAPNNFQYPEPLSEGILRLTNQASFARWDELPRSDYRAAKKAERERSVDELLKFFPEFRQNVVFLDTFTPKTIHKYTGHLNGAVYGSPQKVKDGCSPLRNLFICGTDQGFLGIIGATLSGISIANRHVLQADRSTIKQAGEVHG</sequence>